<keyword evidence="2" id="KW-1133">Transmembrane helix</keyword>
<accession>A0A6J5NQD2</accession>
<keyword evidence="2" id="KW-0472">Membrane</keyword>
<name>A0A6J5NQD2_9CAUD</name>
<evidence type="ECO:0000313" key="3">
    <source>
        <dbReference type="EMBL" id="CAB4159581.1"/>
    </source>
</evidence>
<feature type="region of interest" description="Disordered" evidence="1">
    <location>
        <begin position="138"/>
        <end position="177"/>
    </location>
</feature>
<protein>
    <submittedName>
        <fullName evidence="3">Uncharacterized protein</fullName>
    </submittedName>
</protein>
<dbReference type="EMBL" id="LR796687">
    <property type="protein sequence ID" value="CAB4159581.1"/>
    <property type="molecule type" value="Genomic_DNA"/>
</dbReference>
<sequence>MSKQNQQTSQPLSADDAIALLEVRIWAFVVVAVTIILFGIVVALLYSVTFVTQPIKSMAPIDQAYTKMLNDIVLLIVGGIGGVIGKRAMSTAAKAIGPRPPQQPMCQPMMGGYNHSSYAPPQSAYGLPSQPFGAMPVWKNPELDESWTPGPPPTTPPDHLENDEDRAEIAAARKEAE</sequence>
<reference evidence="3" key="1">
    <citation type="submission" date="2020-04" db="EMBL/GenBank/DDBJ databases">
        <authorList>
            <person name="Chiriac C."/>
            <person name="Salcher M."/>
            <person name="Ghai R."/>
            <person name="Kavagutti S V."/>
        </authorList>
    </citation>
    <scope>NUCLEOTIDE SEQUENCE</scope>
</reference>
<gene>
    <name evidence="3" type="ORF">UFOVP715_10</name>
</gene>
<evidence type="ECO:0000256" key="2">
    <source>
        <dbReference type="SAM" id="Phobius"/>
    </source>
</evidence>
<evidence type="ECO:0000256" key="1">
    <source>
        <dbReference type="SAM" id="MobiDB-lite"/>
    </source>
</evidence>
<keyword evidence="2" id="KW-0812">Transmembrane</keyword>
<feature type="compositionally biased region" description="Basic and acidic residues" evidence="1">
    <location>
        <begin position="167"/>
        <end position="177"/>
    </location>
</feature>
<proteinExistence type="predicted"/>
<feature type="transmembrane region" description="Helical" evidence="2">
    <location>
        <begin position="68"/>
        <end position="85"/>
    </location>
</feature>
<feature type="transmembrane region" description="Helical" evidence="2">
    <location>
        <begin position="25"/>
        <end position="48"/>
    </location>
</feature>
<organism evidence="3">
    <name type="scientific">uncultured Caudovirales phage</name>
    <dbReference type="NCBI Taxonomy" id="2100421"/>
    <lineage>
        <taxon>Viruses</taxon>
        <taxon>Duplodnaviria</taxon>
        <taxon>Heunggongvirae</taxon>
        <taxon>Uroviricota</taxon>
        <taxon>Caudoviricetes</taxon>
        <taxon>Peduoviridae</taxon>
        <taxon>Maltschvirus</taxon>
        <taxon>Maltschvirus maltsch</taxon>
    </lineage>
</organism>